<dbReference type="AlphaFoldDB" id="A0AAV9I107"/>
<reference evidence="3" key="1">
    <citation type="journal article" date="2023" name="Mol. Phylogenet. Evol.">
        <title>Genome-scale phylogeny and comparative genomics of the fungal order Sordariales.</title>
        <authorList>
            <person name="Hensen N."/>
            <person name="Bonometti L."/>
            <person name="Westerberg I."/>
            <person name="Brannstrom I.O."/>
            <person name="Guillou S."/>
            <person name="Cros-Aarteil S."/>
            <person name="Calhoun S."/>
            <person name="Haridas S."/>
            <person name="Kuo A."/>
            <person name="Mondo S."/>
            <person name="Pangilinan J."/>
            <person name="Riley R."/>
            <person name="LaButti K."/>
            <person name="Andreopoulos B."/>
            <person name="Lipzen A."/>
            <person name="Chen C."/>
            <person name="Yan M."/>
            <person name="Daum C."/>
            <person name="Ng V."/>
            <person name="Clum A."/>
            <person name="Steindorff A."/>
            <person name="Ohm R.A."/>
            <person name="Martin F."/>
            <person name="Silar P."/>
            <person name="Natvig D.O."/>
            <person name="Lalanne C."/>
            <person name="Gautier V."/>
            <person name="Ament-Velasquez S.L."/>
            <person name="Kruys A."/>
            <person name="Hutchinson M.I."/>
            <person name="Powell A.J."/>
            <person name="Barry K."/>
            <person name="Miller A.N."/>
            <person name="Grigoriev I.V."/>
            <person name="Debuchy R."/>
            <person name="Gladieux P."/>
            <person name="Hiltunen Thoren M."/>
            <person name="Johannesson H."/>
        </authorList>
    </citation>
    <scope>NUCLEOTIDE SEQUENCE</scope>
    <source>
        <strain evidence="3">PSN324</strain>
    </source>
</reference>
<dbReference type="Proteomes" id="UP001321749">
    <property type="component" value="Unassembled WGS sequence"/>
</dbReference>
<evidence type="ECO:0000259" key="2">
    <source>
        <dbReference type="Pfam" id="PF24476"/>
    </source>
</evidence>
<evidence type="ECO:0000313" key="4">
    <source>
        <dbReference type="Proteomes" id="UP001321749"/>
    </source>
</evidence>
<comment type="caution">
    <text evidence="3">The sequence shown here is derived from an EMBL/GenBank/DDBJ whole genome shotgun (WGS) entry which is preliminary data.</text>
</comment>
<proteinExistence type="predicted"/>
<gene>
    <name evidence="3" type="ORF">QBC42DRAFT_343835</name>
</gene>
<name>A0AAV9I107_9PEZI</name>
<dbReference type="PANTHER" id="PTHR35186">
    <property type="entry name" value="ANK_REP_REGION DOMAIN-CONTAINING PROTEIN"/>
    <property type="match status" value="1"/>
</dbReference>
<accession>A0AAV9I107</accession>
<dbReference type="Pfam" id="PF24476">
    <property type="entry name" value="DUF7580"/>
    <property type="match status" value="1"/>
</dbReference>
<evidence type="ECO:0000256" key="1">
    <source>
        <dbReference type="SAM" id="MobiDB-lite"/>
    </source>
</evidence>
<feature type="domain" description="DUF7580" evidence="2">
    <location>
        <begin position="189"/>
        <end position="586"/>
    </location>
</feature>
<dbReference type="EMBL" id="MU864939">
    <property type="protein sequence ID" value="KAK4465442.1"/>
    <property type="molecule type" value="Genomic_DNA"/>
</dbReference>
<protein>
    <recommendedName>
        <fullName evidence="2">DUF7580 domain-containing protein</fullName>
    </recommendedName>
</protein>
<dbReference type="InterPro" id="IPR056002">
    <property type="entry name" value="DUF7580"/>
</dbReference>
<sequence length="594" mass="66329">MEVSGVVLGAIPLALYALDNYRRCLKVANSIVKYEETLETLRVNIFIQKEQLRITLQNIGLYTANGGLPTKSELQQHLARTHPENQAYFISIISRMEDIMEKLLDKLDIDSQGKPRWTSGPIEDAVTWNWRRLKRGFRASDREKFIQELQEWNLKLSRVFEKVEIHQDEDGALVQTLQSRFDLSTCNLIRKNATHLHTALTRIWQCDCDEHRANVMATWHLDANSEPEKPTRSEPFQLAVSSRNGVWKSLSVAIEQAAQPVSMIQSSAGPSPPATPEARTKRPKAVSFSPRATNFITPKSKALSSGGQVMIPLAPAVVPSAVTAHIRCLCTFIRSASTSSVSTGVIKLAENNLQSSSKTDEAILRCILDDEAMGRDLEFLALGSFLSSSPQNPWPLSRRQRFSLAAAATWAVLYLCGTPWLKEDASSWSASERIKLGISSSMPASYQIPEQLPLGISCTFKSKPTQKTQASVDNQLTRIRNKALFALGVLLIELCLNTTLDAIRQQEQDGKGKGKAAEPIPLTEELGDIALVEREADRVYLEAGQSYGYAVQRCLRCEFPGRDSTKSFDFEEFRRHFFNGVVAPVHAAYMMQRT</sequence>
<organism evidence="3 4">
    <name type="scientific">Cladorrhinum samala</name>
    <dbReference type="NCBI Taxonomy" id="585594"/>
    <lineage>
        <taxon>Eukaryota</taxon>
        <taxon>Fungi</taxon>
        <taxon>Dikarya</taxon>
        <taxon>Ascomycota</taxon>
        <taxon>Pezizomycotina</taxon>
        <taxon>Sordariomycetes</taxon>
        <taxon>Sordariomycetidae</taxon>
        <taxon>Sordariales</taxon>
        <taxon>Podosporaceae</taxon>
        <taxon>Cladorrhinum</taxon>
    </lineage>
</organism>
<reference evidence="3" key="2">
    <citation type="submission" date="2023-06" db="EMBL/GenBank/DDBJ databases">
        <authorList>
            <consortium name="Lawrence Berkeley National Laboratory"/>
            <person name="Mondo S.J."/>
            <person name="Hensen N."/>
            <person name="Bonometti L."/>
            <person name="Westerberg I."/>
            <person name="Brannstrom I.O."/>
            <person name="Guillou S."/>
            <person name="Cros-Aarteil S."/>
            <person name="Calhoun S."/>
            <person name="Haridas S."/>
            <person name="Kuo A."/>
            <person name="Pangilinan J."/>
            <person name="Riley R."/>
            <person name="Labutti K."/>
            <person name="Andreopoulos B."/>
            <person name="Lipzen A."/>
            <person name="Chen C."/>
            <person name="Yanf M."/>
            <person name="Daum C."/>
            <person name="Ng V."/>
            <person name="Clum A."/>
            <person name="Steindorff A."/>
            <person name="Ohm R."/>
            <person name="Martin F."/>
            <person name="Silar P."/>
            <person name="Natvig D."/>
            <person name="Lalanne C."/>
            <person name="Gautier V."/>
            <person name="Ament-Velasquez S.L."/>
            <person name="Kruys A."/>
            <person name="Hutchinson M.I."/>
            <person name="Powell A.J."/>
            <person name="Barry K."/>
            <person name="Miller A.N."/>
            <person name="Grigoriev I.V."/>
            <person name="Debuchy R."/>
            <person name="Gladieux P."/>
            <person name="Thoren M.H."/>
            <person name="Johannesson H."/>
        </authorList>
    </citation>
    <scope>NUCLEOTIDE SEQUENCE</scope>
    <source>
        <strain evidence="3">PSN324</strain>
    </source>
</reference>
<evidence type="ECO:0000313" key="3">
    <source>
        <dbReference type="EMBL" id="KAK4465442.1"/>
    </source>
</evidence>
<keyword evidence="4" id="KW-1185">Reference proteome</keyword>
<dbReference type="PANTHER" id="PTHR35186:SF4">
    <property type="entry name" value="PRION-INHIBITION AND PROPAGATION HELO DOMAIN-CONTAINING PROTEIN"/>
    <property type="match status" value="1"/>
</dbReference>
<feature type="region of interest" description="Disordered" evidence="1">
    <location>
        <begin position="263"/>
        <end position="286"/>
    </location>
</feature>